<dbReference type="InterPro" id="IPR051049">
    <property type="entry name" value="Dienelactone_hydrolase-like"/>
</dbReference>
<dbReference type="PANTHER" id="PTHR46623">
    <property type="entry name" value="CARBOXYMETHYLENEBUTENOLIDASE-RELATED"/>
    <property type="match status" value="1"/>
</dbReference>
<comment type="caution">
    <text evidence="2">The sequence shown here is derived from an EMBL/GenBank/DDBJ whole genome shotgun (WGS) entry which is preliminary data.</text>
</comment>
<evidence type="ECO:0000313" key="3">
    <source>
        <dbReference type="Proteomes" id="UP000652354"/>
    </source>
</evidence>
<dbReference type="InterPro" id="IPR002925">
    <property type="entry name" value="Dienelactn_hydro"/>
</dbReference>
<proteinExistence type="predicted"/>
<dbReference type="Gene3D" id="3.40.50.1820">
    <property type="entry name" value="alpha/beta hydrolase"/>
    <property type="match status" value="1"/>
</dbReference>
<dbReference type="RefSeq" id="WP_203652793.1">
    <property type="nucleotide sequence ID" value="NZ_BONR01000001.1"/>
</dbReference>
<dbReference type="SUPFAM" id="SSF53474">
    <property type="entry name" value="alpha/beta-Hydrolases"/>
    <property type="match status" value="1"/>
</dbReference>
<dbReference type="Proteomes" id="UP000652354">
    <property type="component" value="Unassembled WGS sequence"/>
</dbReference>
<dbReference type="InterPro" id="IPR029058">
    <property type="entry name" value="AB_hydrolase_fold"/>
</dbReference>
<reference evidence="2" key="1">
    <citation type="submission" date="2021-01" db="EMBL/GenBank/DDBJ databases">
        <title>Whole genome shotgun sequence of Demequina activiva NBRC 110675.</title>
        <authorList>
            <person name="Komaki H."/>
            <person name="Tamura T."/>
        </authorList>
    </citation>
    <scope>NUCLEOTIDE SEQUENCE</scope>
    <source>
        <strain evidence="2">NBRC 110675</strain>
    </source>
</reference>
<sequence>MAEILLFHHAHGLTEGLCSLADRLRAEGHTVHTPDVYAGLTFPSLDDGIAHAERIGHDAVLEVAARAAREHRRADVVLGFSMGTGPAQHLAQHLRRVRGCLLMGGASTTEMHGSSWRRNVALQVHVADPDDWCSADEVGALEREVPEAEIYRYRDKGHMFVDPTLRDYDADAADLFEDRLDDWLARLDAGRAEPSRVAL</sequence>
<evidence type="ECO:0000259" key="1">
    <source>
        <dbReference type="Pfam" id="PF01738"/>
    </source>
</evidence>
<gene>
    <name evidence="2" type="ORF">Dac01nite_00620</name>
</gene>
<dbReference type="AlphaFoldDB" id="A0A919PZ04"/>
<dbReference type="Pfam" id="PF01738">
    <property type="entry name" value="DLH"/>
    <property type="match status" value="1"/>
</dbReference>
<organism evidence="2 3">
    <name type="scientific">Demequina activiva</name>
    <dbReference type="NCBI Taxonomy" id="1582364"/>
    <lineage>
        <taxon>Bacteria</taxon>
        <taxon>Bacillati</taxon>
        <taxon>Actinomycetota</taxon>
        <taxon>Actinomycetes</taxon>
        <taxon>Micrococcales</taxon>
        <taxon>Demequinaceae</taxon>
        <taxon>Demequina</taxon>
    </lineage>
</organism>
<dbReference type="EMBL" id="BONR01000001">
    <property type="protein sequence ID" value="GIG53310.1"/>
    <property type="molecule type" value="Genomic_DNA"/>
</dbReference>
<keyword evidence="3" id="KW-1185">Reference proteome</keyword>
<dbReference type="GO" id="GO:0016787">
    <property type="term" value="F:hydrolase activity"/>
    <property type="evidence" value="ECO:0007669"/>
    <property type="project" value="UniProtKB-KW"/>
</dbReference>
<dbReference type="PANTHER" id="PTHR46623:SF6">
    <property type="entry name" value="ALPHA_BETA-HYDROLASES SUPERFAMILY PROTEIN"/>
    <property type="match status" value="1"/>
</dbReference>
<keyword evidence="2" id="KW-0378">Hydrolase</keyword>
<feature type="domain" description="Dienelactone hydrolase" evidence="1">
    <location>
        <begin position="4"/>
        <end position="185"/>
    </location>
</feature>
<accession>A0A919PZ04</accession>
<name>A0A919PZ04_9MICO</name>
<protein>
    <submittedName>
        <fullName evidence="2">Dienelactone hydrolase</fullName>
    </submittedName>
</protein>
<evidence type="ECO:0000313" key="2">
    <source>
        <dbReference type="EMBL" id="GIG53310.1"/>
    </source>
</evidence>